<evidence type="ECO:0000256" key="5">
    <source>
        <dbReference type="PIRSR" id="PIRSR602678-1"/>
    </source>
</evidence>
<keyword evidence="4 5" id="KW-0479">Metal-binding</keyword>
<dbReference type="PANTHER" id="PTHR13799">
    <property type="entry name" value="NGG1 INTERACTING FACTOR 3"/>
    <property type="match status" value="1"/>
</dbReference>
<evidence type="ECO:0000313" key="7">
    <source>
        <dbReference type="Proteomes" id="UP000504844"/>
    </source>
</evidence>
<feature type="binding site" evidence="5">
    <location>
        <position position="220"/>
    </location>
    <ligand>
        <name>a divalent metal cation</name>
        <dbReference type="ChEBI" id="CHEBI:60240"/>
        <label>1</label>
    </ligand>
</feature>
<feature type="binding site" evidence="5">
    <location>
        <position position="216"/>
    </location>
    <ligand>
        <name>a divalent metal cation</name>
        <dbReference type="ChEBI" id="CHEBI:60240"/>
        <label>1</label>
    </ligand>
</feature>
<organism evidence="6 7">
    <name type="scientific">Deefgea piscis</name>
    <dbReference type="NCBI Taxonomy" id="2739061"/>
    <lineage>
        <taxon>Bacteria</taxon>
        <taxon>Pseudomonadati</taxon>
        <taxon>Pseudomonadota</taxon>
        <taxon>Betaproteobacteria</taxon>
        <taxon>Neisseriales</taxon>
        <taxon>Chitinibacteraceae</taxon>
        <taxon>Deefgea</taxon>
    </lineage>
</organism>
<evidence type="ECO:0000313" key="6">
    <source>
        <dbReference type="EMBL" id="QKJ68056.1"/>
    </source>
</evidence>
<dbReference type="SUPFAM" id="SSF102705">
    <property type="entry name" value="NIF3 (NGG1p interacting factor 3)-like"/>
    <property type="match status" value="1"/>
</dbReference>
<gene>
    <name evidence="6" type="ORF">HQN60_01665</name>
</gene>
<evidence type="ECO:0000256" key="4">
    <source>
        <dbReference type="ARBA" id="ARBA00022723"/>
    </source>
</evidence>
<protein>
    <recommendedName>
        <fullName evidence="3">GTP cyclohydrolase 1 type 2 homolog</fullName>
    </recommendedName>
</protein>
<dbReference type="AlphaFoldDB" id="A0A6M8SWS3"/>
<feature type="binding site" evidence="5">
    <location>
        <position position="64"/>
    </location>
    <ligand>
        <name>a divalent metal cation</name>
        <dbReference type="ChEBI" id="CHEBI:60240"/>
        <label>2</label>
    </ligand>
</feature>
<dbReference type="InterPro" id="IPR036069">
    <property type="entry name" value="DUF34/NIF3_sf"/>
</dbReference>
<dbReference type="KEGG" id="dee:HQN60_01665"/>
<dbReference type="Pfam" id="PF01784">
    <property type="entry name" value="DUF34_NIF3"/>
    <property type="match status" value="1"/>
</dbReference>
<evidence type="ECO:0000256" key="1">
    <source>
        <dbReference type="ARBA" id="ARBA00006964"/>
    </source>
</evidence>
<proteinExistence type="inferred from homology"/>
<dbReference type="FunFam" id="3.40.1390.30:FF:000002">
    <property type="entry name" value="Nif3-like dinuclear metal center protein"/>
    <property type="match status" value="1"/>
</dbReference>
<reference evidence="6 7" key="1">
    <citation type="submission" date="2020-05" db="EMBL/GenBank/DDBJ databases">
        <title>Complete genome sequence of Deefgea sp. D17.</title>
        <authorList>
            <person name="Bae J.-W."/>
            <person name="Han J.E."/>
        </authorList>
    </citation>
    <scope>NUCLEOTIDE SEQUENCE [LARGE SCALE GENOMIC DNA]</scope>
    <source>
        <strain evidence="6 7">D17</strain>
    </source>
</reference>
<feature type="binding site" evidence="5">
    <location>
        <position position="101"/>
    </location>
    <ligand>
        <name>a divalent metal cation</name>
        <dbReference type="ChEBI" id="CHEBI:60240"/>
        <label>1</label>
    </ligand>
</feature>
<dbReference type="GO" id="GO:0046872">
    <property type="term" value="F:metal ion binding"/>
    <property type="evidence" value="ECO:0007669"/>
    <property type="project" value="UniProtKB-KW"/>
</dbReference>
<evidence type="ECO:0000256" key="3">
    <source>
        <dbReference type="ARBA" id="ARBA00022112"/>
    </source>
</evidence>
<dbReference type="GO" id="GO:0005737">
    <property type="term" value="C:cytoplasm"/>
    <property type="evidence" value="ECO:0007669"/>
    <property type="project" value="TreeGrafter"/>
</dbReference>
<dbReference type="InterPro" id="IPR002678">
    <property type="entry name" value="DUF34/NIF3"/>
</dbReference>
<dbReference type="PANTHER" id="PTHR13799:SF14">
    <property type="entry name" value="GTP CYCLOHYDROLASE 1 TYPE 2 HOMOLOG"/>
    <property type="match status" value="1"/>
</dbReference>
<feature type="binding site" evidence="5">
    <location>
        <position position="63"/>
    </location>
    <ligand>
        <name>a divalent metal cation</name>
        <dbReference type="ChEBI" id="CHEBI:60240"/>
        <label>1</label>
    </ligand>
</feature>
<dbReference type="Proteomes" id="UP000504844">
    <property type="component" value="Chromosome"/>
</dbReference>
<name>A0A6M8SWS3_9NEIS</name>
<sequence length="248" mass="26972">MQRQELEAYLAQLLSVAQFKDYAPNGLQVEGRNQIQHIVTGVTASQALIDAAIALNADALLVHHGFFWKSEALPIVRTKKQRIAALLGADLNLFGYHLPLDAHPELGNNAQLAKQLGLIPTGRCGDQNLVWLGELPVPMSFDTFTRHIAVTLNRQPLSIGPADQIVRQVAWCTGGAQGYFHDVANLDVDCFITGEASEFVTHLAKESGVGFIAAGHHATERYGIAALGQHLAQHFGLQHTHLDLDNPV</sequence>
<dbReference type="NCBIfam" id="TIGR00486">
    <property type="entry name" value="YbgI_SA1388"/>
    <property type="match status" value="1"/>
</dbReference>
<accession>A0A6M8SWS3</accession>
<dbReference type="Gene3D" id="3.40.1390.30">
    <property type="entry name" value="NIF3 (NGG1p interacting factor 3)-like"/>
    <property type="match status" value="2"/>
</dbReference>
<dbReference type="EMBL" id="CP054143">
    <property type="protein sequence ID" value="QKJ68056.1"/>
    <property type="molecule type" value="Genomic_DNA"/>
</dbReference>
<keyword evidence="7" id="KW-1185">Reference proteome</keyword>
<comment type="similarity">
    <text evidence="1">Belongs to the GTP cyclohydrolase I type 2/NIF3 family.</text>
</comment>
<comment type="subunit">
    <text evidence="2">Homohexamer.</text>
</comment>
<evidence type="ECO:0000256" key="2">
    <source>
        <dbReference type="ARBA" id="ARBA00011643"/>
    </source>
</evidence>